<name>A0A3R9PWT2_9BACI</name>
<evidence type="ECO:0000313" key="2">
    <source>
        <dbReference type="Proteomes" id="UP000275076"/>
    </source>
</evidence>
<gene>
    <name evidence="1" type="ORF">D7Z54_35025</name>
</gene>
<dbReference type="AlphaFoldDB" id="A0A3R9PWT2"/>
<keyword evidence="2" id="KW-1185">Reference proteome</keyword>
<accession>A0A3R9PWT2</accession>
<protein>
    <submittedName>
        <fullName evidence="1">Uncharacterized protein</fullName>
    </submittedName>
</protein>
<dbReference type="Proteomes" id="UP000275076">
    <property type="component" value="Unassembled WGS sequence"/>
</dbReference>
<reference evidence="1 2" key="1">
    <citation type="submission" date="2018-10" db="EMBL/GenBank/DDBJ databases">
        <title>Draft genome sequence of Bacillus salarius IM0101, isolated from a hypersaline soil in Inner Mongolia, China.</title>
        <authorList>
            <person name="Yamprayoonswat W."/>
            <person name="Boonvisut S."/>
            <person name="Jumpathong W."/>
            <person name="Sittihan S."/>
            <person name="Ruangsuj P."/>
            <person name="Wanthongcharoen S."/>
            <person name="Thongpramul N."/>
            <person name="Pimmason S."/>
            <person name="Yu B."/>
            <person name="Yasawong M."/>
        </authorList>
    </citation>
    <scope>NUCLEOTIDE SEQUENCE [LARGE SCALE GENOMIC DNA]</scope>
    <source>
        <strain evidence="1 2">IM0101</strain>
    </source>
</reference>
<evidence type="ECO:0000313" key="1">
    <source>
        <dbReference type="EMBL" id="RSL28730.1"/>
    </source>
</evidence>
<dbReference type="EMBL" id="RBVX01000202">
    <property type="protein sequence ID" value="RSL28730.1"/>
    <property type="molecule type" value="Genomic_DNA"/>
</dbReference>
<comment type="caution">
    <text evidence="1">The sequence shown here is derived from an EMBL/GenBank/DDBJ whole genome shotgun (WGS) entry which is preliminary data.</text>
</comment>
<proteinExistence type="predicted"/>
<organism evidence="1 2">
    <name type="scientific">Salibacterium salarium</name>
    <dbReference type="NCBI Taxonomy" id="284579"/>
    <lineage>
        <taxon>Bacteria</taxon>
        <taxon>Bacillati</taxon>
        <taxon>Bacillota</taxon>
        <taxon>Bacilli</taxon>
        <taxon>Bacillales</taxon>
        <taxon>Bacillaceae</taxon>
    </lineage>
</organism>
<sequence>MKYEYLQTAEKRSVNGSIHFEFESGCLDFKGGEVAFEIWAERALKKENGNLVFKSRTAEILIDNELLEDLKQKIINRYDNRMKRLYWVSTFYRS</sequence>
<dbReference type="RefSeq" id="WP_125563748.1">
    <property type="nucleotide sequence ID" value="NZ_RBVX01000202.1"/>
</dbReference>